<evidence type="ECO:0000313" key="2">
    <source>
        <dbReference type="Proteomes" id="UP000319804"/>
    </source>
</evidence>
<gene>
    <name evidence="1" type="ORF">FHX68_0371</name>
</gene>
<reference evidence="1 2" key="1">
    <citation type="submission" date="2019-06" db="EMBL/GenBank/DDBJ databases">
        <title>Sequencing the genomes of 1000 actinobacteria strains.</title>
        <authorList>
            <person name="Klenk H.-P."/>
        </authorList>
    </citation>
    <scope>NUCLEOTIDE SEQUENCE [LARGE SCALE GENOMIC DNA]</scope>
    <source>
        <strain evidence="1 2">DSM 20427</strain>
    </source>
</reference>
<organism evidence="1 2">
    <name type="scientific">Microbacterium lacticum</name>
    <dbReference type="NCBI Taxonomy" id="33885"/>
    <lineage>
        <taxon>Bacteria</taxon>
        <taxon>Bacillati</taxon>
        <taxon>Actinomycetota</taxon>
        <taxon>Actinomycetes</taxon>
        <taxon>Micrococcales</taxon>
        <taxon>Microbacteriaceae</taxon>
        <taxon>Microbacterium</taxon>
    </lineage>
</organism>
<dbReference type="Proteomes" id="UP000319804">
    <property type="component" value="Unassembled WGS sequence"/>
</dbReference>
<dbReference type="EMBL" id="VFPS01000001">
    <property type="protein sequence ID" value="TQN00295.1"/>
    <property type="molecule type" value="Genomic_DNA"/>
</dbReference>
<accession>A0A4Y3UMS0</accession>
<proteinExistence type="predicted"/>
<protein>
    <recommendedName>
        <fullName evidence="3">DNA mismatch repair protein</fullName>
    </recommendedName>
</protein>
<keyword evidence="2" id="KW-1185">Reference proteome</keyword>
<evidence type="ECO:0000313" key="1">
    <source>
        <dbReference type="EMBL" id="TQN00295.1"/>
    </source>
</evidence>
<dbReference type="AlphaFoldDB" id="A0A4Y3UMS0"/>
<evidence type="ECO:0008006" key="3">
    <source>
        <dbReference type="Google" id="ProtNLM"/>
    </source>
</evidence>
<name>A0A4Y3UMS0_9MICO</name>
<comment type="caution">
    <text evidence="1">The sequence shown here is derived from an EMBL/GenBank/DDBJ whole genome shotgun (WGS) entry which is preliminary data.</text>
</comment>
<dbReference type="RefSeq" id="WP_141380019.1">
    <property type="nucleotide sequence ID" value="NZ_BJNA01000013.1"/>
</dbReference>
<sequence length="82" mass="9260">MILTTQNGPAVGVRGVTLRAVSDKRWRVLDRTGRVIGHLRAEAQSTGIRFHAERFDLASARLRHLGAFWSADEAIDCLRYLR</sequence>
<dbReference type="OrthoDB" id="5120662at2"/>